<name>A0A9P7F7R6_9AGAM</name>
<dbReference type="GeneID" id="64695960"/>
<sequence length="159" mass="18410">MSQASQSSWAPYRSTPQIWKKGGEVLQYGACNDCNAHNKDFMMHNLFWRQAGFKAPNSWDNQADFAKWNPVIMQQAFHVISGSMASGDRHPLLNLPVSHRMVQHSNNWFISLRPPKVDNLLNEMGQLRWAQMKMYRWRGVGPICDISIVLPIWMIEPIQ</sequence>
<dbReference type="AlphaFoldDB" id="A0A9P7F7R6"/>
<evidence type="ECO:0000313" key="1">
    <source>
        <dbReference type="EMBL" id="KAG2108198.1"/>
    </source>
</evidence>
<keyword evidence="2" id="KW-1185">Reference proteome</keyword>
<evidence type="ECO:0000313" key="2">
    <source>
        <dbReference type="Proteomes" id="UP000823399"/>
    </source>
</evidence>
<dbReference type="OrthoDB" id="2343366at2759"/>
<dbReference type="RefSeq" id="XP_041292717.1">
    <property type="nucleotide sequence ID" value="XM_041433701.1"/>
</dbReference>
<gene>
    <name evidence="1" type="ORF">F5147DRAFT_652921</name>
</gene>
<dbReference type="Proteomes" id="UP000823399">
    <property type="component" value="Unassembled WGS sequence"/>
</dbReference>
<comment type="caution">
    <text evidence="1">The sequence shown here is derived from an EMBL/GenBank/DDBJ whole genome shotgun (WGS) entry which is preliminary data.</text>
</comment>
<protein>
    <submittedName>
        <fullName evidence="1">Uncharacterized protein</fullName>
    </submittedName>
</protein>
<accession>A0A9P7F7R6</accession>
<organism evidence="1 2">
    <name type="scientific">Suillus discolor</name>
    <dbReference type="NCBI Taxonomy" id="1912936"/>
    <lineage>
        <taxon>Eukaryota</taxon>
        <taxon>Fungi</taxon>
        <taxon>Dikarya</taxon>
        <taxon>Basidiomycota</taxon>
        <taxon>Agaricomycotina</taxon>
        <taxon>Agaricomycetes</taxon>
        <taxon>Agaricomycetidae</taxon>
        <taxon>Boletales</taxon>
        <taxon>Suillineae</taxon>
        <taxon>Suillaceae</taxon>
        <taxon>Suillus</taxon>
    </lineage>
</organism>
<proteinExistence type="predicted"/>
<dbReference type="EMBL" id="JABBWM010000028">
    <property type="protein sequence ID" value="KAG2108198.1"/>
    <property type="molecule type" value="Genomic_DNA"/>
</dbReference>
<reference evidence="1" key="1">
    <citation type="journal article" date="2020" name="New Phytol.">
        <title>Comparative genomics reveals dynamic genome evolution in host specialist ectomycorrhizal fungi.</title>
        <authorList>
            <person name="Lofgren L.A."/>
            <person name="Nguyen N.H."/>
            <person name="Vilgalys R."/>
            <person name="Ruytinx J."/>
            <person name="Liao H.L."/>
            <person name="Branco S."/>
            <person name="Kuo A."/>
            <person name="LaButti K."/>
            <person name="Lipzen A."/>
            <person name="Andreopoulos W."/>
            <person name="Pangilinan J."/>
            <person name="Riley R."/>
            <person name="Hundley H."/>
            <person name="Na H."/>
            <person name="Barry K."/>
            <person name="Grigoriev I.V."/>
            <person name="Stajich J.E."/>
            <person name="Kennedy P.G."/>
        </authorList>
    </citation>
    <scope>NUCLEOTIDE SEQUENCE</scope>
    <source>
        <strain evidence="1">FC423</strain>
    </source>
</reference>